<evidence type="ECO:0000256" key="6">
    <source>
        <dbReference type="ARBA" id="ARBA00023143"/>
    </source>
</evidence>
<proteinExistence type="inferred from homology"/>
<dbReference type="Pfam" id="PF06429">
    <property type="entry name" value="Flg_bbr_C"/>
    <property type="match status" value="1"/>
</dbReference>
<gene>
    <name evidence="7" type="primary">flgK</name>
    <name evidence="10" type="ORF">BSQ49_10845</name>
</gene>
<dbReference type="InterPro" id="IPR002371">
    <property type="entry name" value="FlgK"/>
</dbReference>
<dbReference type="GO" id="GO:0009424">
    <property type="term" value="C:bacterial-type flagellum hook"/>
    <property type="evidence" value="ECO:0007669"/>
    <property type="project" value="UniProtKB-UniRule"/>
</dbReference>
<protein>
    <recommendedName>
        <fullName evidence="4 7">Flagellar hook-associated protein 1</fullName>
        <shortName evidence="7">HAP1</shortName>
    </recommendedName>
</protein>
<dbReference type="PRINTS" id="PR01005">
    <property type="entry name" value="FLGHOOKAP1"/>
</dbReference>
<evidence type="ECO:0000256" key="7">
    <source>
        <dbReference type="RuleBase" id="RU362065"/>
    </source>
</evidence>
<keyword evidence="10" id="KW-0966">Cell projection</keyword>
<name>A0A3S6QRC7_9LACO</name>
<evidence type="ECO:0000256" key="5">
    <source>
        <dbReference type="ARBA" id="ARBA00022525"/>
    </source>
</evidence>
<keyword evidence="10" id="KW-0969">Cilium</keyword>
<keyword evidence="10" id="KW-0282">Flagellum</keyword>
<dbReference type="PANTHER" id="PTHR30033">
    <property type="entry name" value="FLAGELLAR HOOK-ASSOCIATED PROTEIN 1"/>
    <property type="match status" value="1"/>
</dbReference>
<dbReference type="Proteomes" id="UP000314960">
    <property type="component" value="Chromosome"/>
</dbReference>
<comment type="subcellular location">
    <subcellularLocation>
        <location evidence="1 7">Bacterial flagellum</location>
    </subcellularLocation>
    <subcellularLocation>
        <location evidence="2 7">Secreted</location>
    </subcellularLocation>
</comment>
<dbReference type="EMBL" id="CP018176">
    <property type="protein sequence ID" value="AUJ30636.1"/>
    <property type="molecule type" value="Genomic_DNA"/>
</dbReference>
<dbReference type="GO" id="GO:0005576">
    <property type="term" value="C:extracellular region"/>
    <property type="evidence" value="ECO:0007669"/>
    <property type="project" value="UniProtKB-SubCell"/>
</dbReference>
<dbReference type="InterPro" id="IPR010930">
    <property type="entry name" value="Flg_bb/hook_C_dom"/>
</dbReference>
<dbReference type="KEGG" id="lhw:BSQ49_10845"/>
<feature type="domain" description="Flagellar hook-associated protein FlgK helical" evidence="9">
    <location>
        <begin position="97"/>
        <end position="338"/>
    </location>
</feature>
<reference evidence="10 11" key="1">
    <citation type="submission" date="2016-11" db="EMBL/GenBank/DDBJ databases">
        <title>Interaction between Lactobacillus species and yeast in water kefir.</title>
        <authorList>
            <person name="Behr J."/>
            <person name="Xu D."/>
            <person name="Vogel R.F."/>
        </authorList>
    </citation>
    <scope>NUCLEOTIDE SEQUENCE [LARGE SCALE GENOMIC DNA]</scope>
    <source>
        <strain evidence="10 11">TMW 1.1822</strain>
    </source>
</reference>
<sequence>MAGLFGTLNNATSGLGANQVALQTSSHNIANTSTDGYSRQRVNLETNSAYTVPGVGTLGTGVKSAGVERIVDDFVRGQIRNANSNYQYATEKSSVLGNLENIFNEPSDNGLLTQLSTLTSSWTELANNPESDTSKTLVAENASTFTDTLNSMASDINSLTSSTVQSVTKNVLDFNNKVQQLQNLNEQIYNMSSRGESPNDLLDTRDSVLKDLSGLANITSTTDNYGRAFVQLGSQDVLTSTSMSTLSVVTTSSSSGSTLAVGGDTSNVGTTGTQYSAGTVLLSSSADNSTTYQELSISSGTIGGLQAAIGETQDRLQDLNDFAATIAKTTNMVYTNGSSSISGFFTLGTDEDDYAANIAVSSDIVNNTTGISVGKTTASGDGTKAAAIATLASTKLDFPVSDTELATYDSNSMSFTSSQTGSTFANEFNNTVTKNGISKQAADNTATAQQSVLTQLEEKDSSVSGVSLNEEMSNIIKYQQGFQANARLLSVVSEMLDTLINNTGA</sequence>
<evidence type="ECO:0000256" key="3">
    <source>
        <dbReference type="ARBA" id="ARBA00009677"/>
    </source>
</evidence>
<evidence type="ECO:0000313" key="10">
    <source>
        <dbReference type="EMBL" id="AUJ30636.1"/>
    </source>
</evidence>
<dbReference type="GO" id="GO:0044780">
    <property type="term" value="P:bacterial-type flagellum assembly"/>
    <property type="evidence" value="ECO:0007669"/>
    <property type="project" value="InterPro"/>
</dbReference>
<keyword evidence="5 7" id="KW-0964">Secreted</keyword>
<dbReference type="AlphaFoldDB" id="A0A3S6QRC7"/>
<dbReference type="NCBIfam" id="TIGR02492">
    <property type="entry name" value="flgK_ends"/>
    <property type="match status" value="1"/>
</dbReference>
<evidence type="ECO:0000256" key="1">
    <source>
        <dbReference type="ARBA" id="ARBA00004365"/>
    </source>
</evidence>
<dbReference type="PANTHER" id="PTHR30033:SF1">
    <property type="entry name" value="FLAGELLAR HOOK-ASSOCIATED PROTEIN 1"/>
    <property type="match status" value="1"/>
</dbReference>
<feature type="domain" description="Flagellar basal-body/hook protein C-terminal" evidence="8">
    <location>
        <begin position="463"/>
        <end position="501"/>
    </location>
</feature>
<dbReference type="Pfam" id="PF22638">
    <property type="entry name" value="FlgK_D1"/>
    <property type="match status" value="1"/>
</dbReference>
<organism evidence="10 11">
    <name type="scientific">Liquorilactobacillus hordei</name>
    <dbReference type="NCBI Taxonomy" id="468911"/>
    <lineage>
        <taxon>Bacteria</taxon>
        <taxon>Bacillati</taxon>
        <taxon>Bacillota</taxon>
        <taxon>Bacilli</taxon>
        <taxon>Lactobacillales</taxon>
        <taxon>Lactobacillaceae</taxon>
        <taxon>Liquorilactobacillus</taxon>
    </lineage>
</organism>
<dbReference type="RefSeq" id="WP_141055149.1">
    <property type="nucleotide sequence ID" value="NZ_CP018176.1"/>
</dbReference>
<comment type="similarity">
    <text evidence="3 7">Belongs to the flagella basal body rod proteins family.</text>
</comment>
<dbReference type="SUPFAM" id="SSF64518">
    <property type="entry name" value="Phase 1 flagellin"/>
    <property type="match status" value="1"/>
</dbReference>
<evidence type="ECO:0000256" key="4">
    <source>
        <dbReference type="ARBA" id="ARBA00016244"/>
    </source>
</evidence>
<evidence type="ECO:0000259" key="8">
    <source>
        <dbReference type="Pfam" id="PF06429"/>
    </source>
</evidence>
<evidence type="ECO:0000259" key="9">
    <source>
        <dbReference type="Pfam" id="PF22638"/>
    </source>
</evidence>
<evidence type="ECO:0000313" key="11">
    <source>
        <dbReference type="Proteomes" id="UP000314960"/>
    </source>
</evidence>
<keyword evidence="6 7" id="KW-0975">Bacterial flagellum</keyword>
<dbReference type="GO" id="GO:0005198">
    <property type="term" value="F:structural molecule activity"/>
    <property type="evidence" value="ECO:0007669"/>
    <property type="project" value="UniProtKB-UniRule"/>
</dbReference>
<accession>A0A3S6QRC7</accession>
<dbReference type="InterPro" id="IPR053927">
    <property type="entry name" value="FlgK_helical"/>
</dbReference>
<evidence type="ECO:0000256" key="2">
    <source>
        <dbReference type="ARBA" id="ARBA00004613"/>
    </source>
</evidence>